<evidence type="ECO:0000256" key="3">
    <source>
        <dbReference type="ARBA" id="ARBA00022723"/>
    </source>
</evidence>
<keyword evidence="5" id="KW-0408">Iron</keyword>
<evidence type="ECO:0000313" key="9">
    <source>
        <dbReference type="EMBL" id="NBI35035.1"/>
    </source>
</evidence>
<feature type="transmembrane region" description="Helical" evidence="7">
    <location>
        <begin position="123"/>
        <end position="143"/>
    </location>
</feature>
<name>A0A7C9JR88_9BACT</name>
<dbReference type="AlphaFoldDB" id="A0A7C9JR88"/>
<keyword evidence="7" id="KW-0812">Transmembrane</keyword>
<keyword evidence="7" id="KW-0472">Membrane</keyword>
<dbReference type="GO" id="GO:0046872">
    <property type="term" value="F:metal ion binding"/>
    <property type="evidence" value="ECO:0007669"/>
    <property type="project" value="UniProtKB-KW"/>
</dbReference>
<evidence type="ECO:0000256" key="1">
    <source>
        <dbReference type="ARBA" id="ARBA00022448"/>
    </source>
</evidence>
<feature type="transmembrane region" description="Helical" evidence="7">
    <location>
        <begin position="179"/>
        <end position="202"/>
    </location>
</feature>
<dbReference type="GO" id="GO:0005886">
    <property type="term" value="C:plasma membrane"/>
    <property type="evidence" value="ECO:0007669"/>
    <property type="project" value="TreeGrafter"/>
</dbReference>
<feature type="transmembrane region" description="Helical" evidence="7">
    <location>
        <begin position="75"/>
        <end position="102"/>
    </location>
</feature>
<dbReference type="InterPro" id="IPR017896">
    <property type="entry name" value="4Fe4S_Fe-S-bd"/>
</dbReference>
<dbReference type="Gene3D" id="3.30.70.20">
    <property type="match status" value="1"/>
</dbReference>
<dbReference type="InterPro" id="IPR017900">
    <property type="entry name" value="4Fe4S_Fe_S_CS"/>
</dbReference>
<dbReference type="PROSITE" id="PS00198">
    <property type="entry name" value="4FE4S_FER_1"/>
    <property type="match status" value="2"/>
</dbReference>
<dbReference type="GO" id="GO:0051539">
    <property type="term" value="F:4 iron, 4 sulfur cluster binding"/>
    <property type="evidence" value="ECO:0007669"/>
    <property type="project" value="UniProtKB-KW"/>
</dbReference>
<dbReference type="PANTHER" id="PTHR30176">
    <property type="entry name" value="FERREDOXIN-TYPE PROTEIN NAPH"/>
    <property type="match status" value="1"/>
</dbReference>
<proteinExistence type="predicted"/>
<feature type="domain" description="4Fe-4S ferredoxin-type" evidence="8">
    <location>
        <begin position="226"/>
        <end position="255"/>
    </location>
</feature>
<keyword evidence="1" id="KW-0813">Transport</keyword>
<accession>A0A7C9JR88</accession>
<evidence type="ECO:0000256" key="7">
    <source>
        <dbReference type="SAM" id="Phobius"/>
    </source>
</evidence>
<dbReference type="Pfam" id="PF12801">
    <property type="entry name" value="Fer4_5"/>
    <property type="match status" value="3"/>
</dbReference>
<organism evidence="9">
    <name type="scientific">Muribaculaceae bacterium Z82</name>
    <dbReference type="NCBI Taxonomy" id="2304548"/>
    <lineage>
        <taxon>Bacteria</taxon>
        <taxon>Pseudomonadati</taxon>
        <taxon>Bacteroidota</taxon>
        <taxon>Bacteroidia</taxon>
        <taxon>Bacteroidales</taxon>
        <taxon>Muribaculaceae</taxon>
    </lineage>
</organism>
<keyword evidence="3" id="KW-0479">Metal-binding</keyword>
<keyword evidence="6" id="KW-0411">Iron-sulfur</keyword>
<evidence type="ECO:0000259" key="8">
    <source>
        <dbReference type="PROSITE" id="PS51379"/>
    </source>
</evidence>
<protein>
    <submittedName>
        <fullName evidence="9">4Fe-4S binding protein</fullName>
    </submittedName>
</protein>
<dbReference type="EMBL" id="QWKH01000067">
    <property type="protein sequence ID" value="NBI35035.1"/>
    <property type="molecule type" value="Genomic_DNA"/>
</dbReference>
<evidence type="ECO:0000256" key="2">
    <source>
        <dbReference type="ARBA" id="ARBA00022485"/>
    </source>
</evidence>
<dbReference type="InterPro" id="IPR051684">
    <property type="entry name" value="Electron_Trans/Redox"/>
</dbReference>
<evidence type="ECO:0000256" key="6">
    <source>
        <dbReference type="ARBA" id="ARBA00023014"/>
    </source>
</evidence>
<keyword evidence="4" id="KW-0249">Electron transport</keyword>
<keyword evidence="7" id="KW-1133">Transmembrane helix</keyword>
<reference evidence="9" key="1">
    <citation type="submission" date="2018-08" db="EMBL/GenBank/DDBJ databases">
        <title>Murine metabolic-syndrome-specific gut microbial biobank.</title>
        <authorList>
            <person name="Liu C."/>
        </authorList>
    </citation>
    <scope>NUCLEOTIDE SEQUENCE [LARGE SCALE GENOMIC DNA]</scope>
    <source>
        <strain evidence="9">Z82</strain>
    </source>
</reference>
<dbReference type="PROSITE" id="PS51379">
    <property type="entry name" value="4FE4S_FER_2"/>
    <property type="match status" value="2"/>
</dbReference>
<sequence length="316" mass="33326">MKLNYALRRAGIQAAAALAQNPFLLNLWQGIIFKGDSKYVCAPSLNCWSCPAAAGACPIGALQNVAMGAQYSASFYALGFLAIVGVFVGRLACGFLCLFGFLQDLLYKIPAPKLCVPKRLDRVLRKAKYLVLVLLVLLLPAVATNNFGLGSPWFCEYLCPAGTIEAGIPLIATNPSLQAMLGALFDWKLGVAVAVLVLAVFVSRPFCKYLCPLGAIYGLMNRISFVKLAVNDRACIQCGRCAEACPMDVEAPERIPTSAECIRCGVCKSVCPASAIRWSALKAPTLAQGEVPHEKAAMGGTAAGANTAAGASAPDE</sequence>
<keyword evidence="2" id="KW-0004">4Fe-4S</keyword>
<dbReference type="PANTHER" id="PTHR30176:SF3">
    <property type="entry name" value="FERREDOXIN-TYPE PROTEIN NAPH"/>
    <property type="match status" value="1"/>
</dbReference>
<evidence type="ECO:0000256" key="4">
    <source>
        <dbReference type="ARBA" id="ARBA00022982"/>
    </source>
</evidence>
<comment type="caution">
    <text evidence="9">The sequence shown here is derived from an EMBL/GenBank/DDBJ whole genome shotgun (WGS) entry which is preliminary data.</text>
</comment>
<gene>
    <name evidence="9" type="ORF">D1639_08360</name>
</gene>
<dbReference type="Pfam" id="PF13237">
    <property type="entry name" value="Fer4_10"/>
    <property type="match status" value="1"/>
</dbReference>
<dbReference type="SUPFAM" id="SSF54862">
    <property type="entry name" value="4Fe-4S ferredoxins"/>
    <property type="match status" value="1"/>
</dbReference>
<feature type="domain" description="4Fe-4S ferredoxin-type" evidence="8">
    <location>
        <begin position="258"/>
        <end position="281"/>
    </location>
</feature>
<evidence type="ECO:0000256" key="5">
    <source>
        <dbReference type="ARBA" id="ARBA00023004"/>
    </source>
</evidence>